<dbReference type="Gene3D" id="1.10.150.130">
    <property type="match status" value="1"/>
</dbReference>
<organism evidence="4 5">
    <name type="scientific">Flavobacterium gossypii</name>
    <dbReference type="NCBI Taxonomy" id="1646119"/>
    <lineage>
        <taxon>Bacteria</taxon>
        <taxon>Pseudomonadati</taxon>
        <taxon>Bacteroidota</taxon>
        <taxon>Flavobacteriia</taxon>
        <taxon>Flavobacteriales</taxon>
        <taxon>Flavobacteriaceae</taxon>
        <taxon>Flavobacterium</taxon>
    </lineage>
</organism>
<evidence type="ECO:0000256" key="3">
    <source>
        <dbReference type="ARBA" id="ARBA00023172"/>
    </source>
</evidence>
<dbReference type="InterPro" id="IPR011010">
    <property type="entry name" value="DNA_brk_join_enz"/>
</dbReference>
<dbReference type="EMBL" id="JACJIS010000001">
    <property type="protein sequence ID" value="MBA9072573.1"/>
    <property type="molecule type" value="Genomic_DNA"/>
</dbReference>
<sequence length="419" mass="49158">MEKLKLPKKPFKGMKVYCNKCKIDNPNCKHFDFQQYRVRIHVSGTRKSVRTRILSSRDYEEAVKEAIDFKKDLVQNNYESLKQTTEGNDYSIIDAILKYKQFLSGEHAYSHKVRKIGVDYQKELIRYCVLFGKSVHKTKNINTTRVVSVTQTDVGIFYKSMESKYMPRTFNKCMISLKMFFDFLIEVEEVEMKNPFARYESKNVQKKNNKIVSQNDFNEILKVVEANKNPIKVLGGKGEKKNMHRTYLINGFKLFLLTGGRREDVVDLKWSDIYTNESTGTMFFMISNKKVNAILKSSDYIKYIPINSDLQDFLNQMRYEEKKHTNEYILFPERTVKSKTIMNDLSKGFTFYKDQYNSDLEISLKNLRKTYITWVNHAMGKETGKLTSHSTEQVLENHYLDPTILSAVEEAALKVRVLR</sequence>
<protein>
    <submittedName>
        <fullName evidence="4">Integrase</fullName>
    </submittedName>
</protein>
<evidence type="ECO:0000256" key="1">
    <source>
        <dbReference type="ARBA" id="ARBA00008857"/>
    </source>
</evidence>
<dbReference type="Gene3D" id="1.10.443.10">
    <property type="entry name" value="Intergrase catalytic core"/>
    <property type="match status" value="1"/>
</dbReference>
<reference evidence="4 5" key="1">
    <citation type="submission" date="2020-08" db="EMBL/GenBank/DDBJ databases">
        <title>Genomic Encyclopedia of Type Strains, Phase IV (KMG-IV): sequencing the most valuable type-strain genomes for metagenomic binning, comparative biology and taxonomic classification.</title>
        <authorList>
            <person name="Goeker M."/>
        </authorList>
    </citation>
    <scope>NUCLEOTIDE SEQUENCE [LARGE SCALE GENOMIC DNA]</scope>
    <source>
        <strain evidence="4 5">DSM 100397</strain>
    </source>
</reference>
<proteinExistence type="inferred from homology"/>
<keyword evidence="3" id="KW-0233">DNA recombination</keyword>
<name>A0ABR6DLK7_9FLAO</name>
<dbReference type="PANTHER" id="PTHR30349">
    <property type="entry name" value="PHAGE INTEGRASE-RELATED"/>
    <property type="match status" value="1"/>
</dbReference>
<comment type="caution">
    <text evidence="4">The sequence shown here is derived from an EMBL/GenBank/DDBJ whole genome shotgun (WGS) entry which is preliminary data.</text>
</comment>
<dbReference type="SUPFAM" id="SSF56349">
    <property type="entry name" value="DNA breaking-rejoining enzymes"/>
    <property type="match status" value="1"/>
</dbReference>
<dbReference type="RefSeq" id="WP_182492581.1">
    <property type="nucleotide sequence ID" value="NZ_JACJIS010000001.1"/>
</dbReference>
<evidence type="ECO:0000313" key="5">
    <source>
        <dbReference type="Proteomes" id="UP000555003"/>
    </source>
</evidence>
<dbReference type="Proteomes" id="UP000555003">
    <property type="component" value="Unassembled WGS sequence"/>
</dbReference>
<accession>A0ABR6DLK7</accession>
<dbReference type="PANTHER" id="PTHR30349:SF41">
    <property type="entry name" value="INTEGRASE_RECOMBINASE PROTEIN MJ0367-RELATED"/>
    <property type="match status" value="1"/>
</dbReference>
<evidence type="ECO:0000256" key="2">
    <source>
        <dbReference type="ARBA" id="ARBA00023125"/>
    </source>
</evidence>
<dbReference type="InterPro" id="IPR013762">
    <property type="entry name" value="Integrase-like_cat_sf"/>
</dbReference>
<keyword evidence="2" id="KW-0238">DNA-binding</keyword>
<dbReference type="InterPro" id="IPR050090">
    <property type="entry name" value="Tyrosine_recombinase_XerCD"/>
</dbReference>
<comment type="similarity">
    <text evidence="1">Belongs to the 'phage' integrase family.</text>
</comment>
<keyword evidence="5" id="KW-1185">Reference proteome</keyword>
<dbReference type="InterPro" id="IPR010998">
    <property type="entry name" value="Integrase_recombinase_N"/>
</dbReference>
<evidence type="ECO:0000313" key="4">
    <source>
        <dbReference type="EMBL" id="MBA9072573.1"/>
    </source>
</evidence>
<gene>
    <name evidence="4" type="ORF">GGR22_000699</name>
</gene>